<reference evidence="3 4" key="1">
    <citation type="submission" date="2017-02" db="EMBL/GenBank/DDBJ databases">
        <authorList>
            <person name="Peterson S.W."/>
        </authorList>
    </citation>
    <scope>NUCLEOTIDE SEQUENCE [LARGE SCALE GENOMIC DNA]</scope>
    <source>
        <strain evidence="3">C6</strain>
    </source>
</reference>
<dbReference type="PROSITE" id="PS00061">
    <property type="entry name" value="ADH_SHORT"/>
    <property type="match status" value="1"/>
</dbReference>
<dbReference type="PANTHER" id="PTHR43477">
    <property type="entry name" value="DIHYDROANTICAPSIN 7-DEHYDROGENASE"/>
    <property type="match status" value="1"/>
</dbReference>
<dbReference type="SUPFAM" id="SSF51735">
    <property type="entry name" value="NAD(P)-binding Rossmann-fold domains"/>
    <property type="match status" value="1"/>
</dbReference>
<proteinExistence type="inferred from homology"/>
<sequence>MDAFNTKMFENKIAVVTGGTSGIGQAVAVAFAERGAKVWALGLQAAKAVFPAGLDIEAVEMDVTDKTAVDAFFAKVDRIDTLFNGAGMGSVSEHELDTYKKVLEVNLTSVFYISEVAAKALAKSDNPSIINVSSLYAQFGSGIAPAYSCSKGAIDQLTFSHALSMAPAKIRVNAVAPGWIDTPLIQPLKDMPEVFNGIMQRSPMQRLGKPEEIANVVVFLASDAASFVNGAIVKVDGAYSIF</sequence>
<protein>
    <submittedName>
        <fullName evidence="3">Cyclopentanol dehydrogenase</fullName>
        <ecNumber evidence="3">1.1.1.163</ecNumber>
    </submittedName>
</protein>
<organism evidence="3 4">
    <name type="scientific">Acinetobacter johnsonii</name>
    <dbReference type="NCBI Taxonomy" id="40214"/>
    <lineage>
        <taxon>Bacteria</taxon>
        <taxon>Pseudomonadati</taxon>
        <taxon>Pseudomonadota</taxon>
        <taxon>Gammaproteobacteria</taxon>
        <taxon>Moraxellales</taxon>
        <taxon>Moraxellaceae</taxon>
        <taxon>Acinetobacter</taxon>
    </lineage>
</organism>
<dbReference type="PRINTS" id="PR00080">
    <property type="entry name" value="SDRFAMILY"/>
</dbReference>
<dbReference type="InterPro" id="IPR036291">
    <property type="entry name" value="NAD(P)-bd_dom_sf"/>
</dbReference>
<comment type="similarity">
    <text evidence="1">Belongs to the short-chain dehydrogenases/reductases (SDR) family.</text>
</comment>
<dbReference type="InterPro" id="IPR051122">
    <property type="entry name" value="SDR_DHRS6-like"/>
</dbReference>
<dbReference type="PANTHER" id="PTHR43477:SF1">
    <property type="entry name" value="DIHYDROANTICAPSIN 7-DEHYDROGENASE"/>
    <property type="match status" value="1"/>
</dbReference>
<evidence type="ECO:0000313" key="4">
    <source>
        <dbReference type="Proteomes" id="UP000196240"/>
    </source>
</evidence>
<dbReference type="PRINTS" id="PR00081">
    <property type="entry name" value="GDHRDH"/>
</dbReference>
<name>A0A1R7QAR6_ACIJO</name>
<dbReference type="Gene3D" id="3.40.50.720">
    <property type="entry name" value="NAD(P)-binding Rossmann-like Domain"/>
    <property type="match status" value="1"/>
</dbReference>
<evidence type="ECO:0000313" key="3">
    <source>
        <dbReference type="EMBL" id="SJX21276.1"/>
    </source>
</evidence>
<dbReference type="FunFam" id="3.40.50.720:FF:000084">
    <property type="entry name" value="Short-chain dehydrogenase reductase"/>
    <property type="match status" value="1"/>
</dbReference>
<dbReference type="AlphaFoldDB" id="A0A1R7QAR6"/>
<evidence type="ECO:0000256" key="1">
    <source>
        <dbReference type="ARBA" id="ARBA00006484"/>
    </source>
</evidence>
<evidence type="ECO:0000256" key="2">
    <source>
        <dbReference type="ARBA" id="ARBA00023002"/>
    </source>
</evidence>
<dbReference type="EC" id="1.1.1.163" evidence="3"/>
<dbReference type="Proteomes" id="UP000196240">
    <property type="component" value="Unassembled WGS sequence"/>
</dbReference>
<keyword evidence="2 3" id="KW-0560">Oxidoreductase</keyword>
<gene>
    <name evidence="3" type="primary">cpnA</name>
    <name evidence="3" type="ORF">ACNJC6_00886</name>
</gene>
<dbReference type="CDD" id="cd05233">
    <property type="entry name" value="SDR_c"/>
    <property type="match status" value="1"/>
</dbReference>
<dbReference type="InterPro" id="IPR020904">
    <property type="entry name" value="Sc_DH/Rdtase_CS"/>
</dbReference>
<dbReference type="Pfam" id="PF13561">
    <property type="entry name" value="adh_short_C2"/>
    <property type="match status" value="1"/>
</dbReference>
<dbReference type="GO" id="GO:0055041">
    <property type="term" value="F:cyclopentanol dehydrogenase activity"/>
    <property type="evidence" value="ECO:0007669"/>
    <property type="project" value="UniProtKB-EC"/>
</dbReference>
<dbReference type="EMBL" id="FUUY01000002">
    <property type="protein sequence ID" value="SJX21276.1"/>
    <property type="molecule type" value="Genomic_DNA"/>
</dbReference>
<dbReference type="InterPro" id="IPR002347">
    <property type="entry name" value="SDR_fam"/>
</dbReference>
<dbReference type="RefSeq" id="WP_087011499.1">
    <property type="nucleotide sequence ID" value="NZ_FUUY01000002.1"/>
</dbReference>
<accession>A0A1R7QAR6</accession>